<keyword evidence="1" id="KW-0732">Signal</keyword>
<gene>
    <name evidence="2" type="ORF">ECRASSUSDP1_LOCUS1977</name>
</gene>
<dbReference type="EMBL" id="CAMPGE010001870">
    <property type="protein sequence ID" value="CAI2360673.1"/>
    <property type="molecule type" value="Genomic_DNA"/>
</dbReference>
<proteinExistence type="predicted"/>
<evidence type="ECO:0000313" key="2">
    <source>
        <dbReference type="EMBL" id="CAI2360673.1"/>
    </source>
</evidence>
<accession>A0AAD1X2H7</accession>
<organism evidence="2 3">
    <name type="scientific">Euplotes crassus</name>
    <dbReference type="NCBI Taxonomy" id="5936"/>
    <lineage>
        <taxon>Eukaryota</taxon>
        <taxon>Sar</taxon>
        <taxon>Alveolata</taxon>
        <taxon>Ciliophora</taxon>
        <taxon>Intramacronucleata</taxon>
        <taxon>Spirotrichea</taxon>
        <taxon>Hypotrichia</taxon>
        <taxon>Euplotida</taxon>
        <taxon>Euplotidae</taxon>
        <taxon>Moneuplotes</taxon>
    </lineage>
</organism>
<dbReference type="AlphaFoldDB" id="A0AAD1X2H7"/>
<protein>
    <submittedName>
        <fullName evidence="2">Uncharacterized protein</fullName>
    </submittedName>
</protein>
<feature type="chain" id="PRO_5042003203" evidence="1">
    <location>
        <begin position="22"/>
        <end position="164"/>
    </location>
</feature>
<dbReference type="Proteomes" id="UP001295684">
    <property type="component" value="Unassembled WGS sequence"/>
</dbReference>
<keyword evidence="3" id="KW-1185">Reference proteome</keyword>
<comment type="caution">
    <text evidence="2">The sequence shown here is derived from an EMBL/GenBank/DDBJ whole genome shotgun (WGS) entry which is preliminary data.</text>
</comment>
<evidence type="ECO:0000256" key="1">
    <source>
        <dbReference type="SAM" id="SignalP"/>
    </source>
</evidence>
<evidence type="ECO:0000313" key="3">
    <source>
        <dbReference type="Proteomes" id="UP001295684"/>
    </source>
</evidence>
<name>A0AAD1X2H7_EUPCR</name>
<reference evidence="2" key="1">
    <citation type="submission" date="2023-07" db="EMBL/GenBank/DDBJ databases">
        <authorList>
            <consortium name="AG Swart"/>
            <person name="Singh M."/>
            <person name="Singh A."/>
            <person name="Seah K."/>
            <person name="Emmerich C."/>
        </authorList>
    </citation>
    <scope>NUCLEOTIDE SEQUENCE</scope>
    <source>
        <strain evidence="2">DP1</strain>
    </source>
</reference>
<sequence>MRLKILCIILIVFLLLSLSKTEHTQEQEGIEIASDITKDNMYNDIRSEENSTERFFNADLFSEYHEQFRFSEQYWVKFTQDYPLVSLTIDKPVYMPGDTLEARAYRFNHTDKSSVNCDLYYLRYEIIDSNQKVIFSQEDLLKRRCDDLGEYFSYKIPEDMAGGV</sequence>
<feature type="signal peptide" evidence="1">
    <location>
        <begin position="1"/>
        <end position="21"/>
    </location>
</feature>